<gene>
    <name evidence="1" type="ORF">SBA1_180053</name>
</gene>
<reference evidence="2" key="1">
    <citation type="submission" date="2018-02" db="EMBL/GenBank/DDBJ databases">
        <authorList>
            <person name="Hausmann B."/>
        </authorList>
    </citation>
    <scope>NUCLEOTIDE SEQUENCE [LARGE SCALE GENOMIC DNA]</scope>
    <source>
        <strain evidence="2">Peat soil MAG SbA1</strain>
    </source>
</reference>
<evidence type="ECO:0000313" key="1">
    <source>
        <dbReference type="EMBL" id="SPF37424.1"/>
    </source>
</evidence>
<sequence>MLVAPVVDQLSVLLVPELMLAGLAVKEVIVGAEPLPERELELLQLSRVMQQDDIKASTQTQATAGLVRCEANAVLQCTLMV</sequence>
<organism evidence="1 2">
    <name type="scientific">Candidatus Sulfotelmatobacter kueseliae</name>
    <dbReference type="NCBI Taxonomy" id="2042962"/>
    <lineage>
        <taxon>Bacteria</taxon>
        <taxon>Pseudomonadati</taxon>
        <taxon>Acidobacteriota</taxon>
        <taxon>Terriglobia</taxon>
        <taxon>Terriglobales</taxon>
        <taxon>Candidatus Korobacteraceae</taxon>
        <taxon>Candidatus Sulfotelmatobacter</taxon>
    </lineage>
</organism>
<dbReference type="AlphaFoldDB" id="A0A2U3KCM4"/>
<name>A0A2U3KCM4_9BACT</name>
<dbReference type="EMBL" id="OMOD01000090">
    <property type="protein sequence ID" value="SPF37424.1"/>
    <property type="molecule type" value="Genomic_DNA"/>
</dbReference>
<protein>
    <submittedName>
        <fullName evidence="1">Uncharacterized protein</fullName>
    </submittedName>
</protein>
<dbReference type="Proteomes" id="UP000238701">
    <property type="component" value="Unassembled WGS sequence"/>
</dbReference>
<accession>A0A2U3KCM4</accession>
<evidence type="ECO:0000313" key="2">
    <source>
        <dbReference type="Proteomes" id="UP000238701"/>
    </source>
</evidence>
<proteinExistence type="predicted"/>